<comment type="caution">
    <text evidence="1">The sequence shown here is derived from an EMBL/GenBank/DDBJ whole genome shotgun (WGS) entry which is preliminary data.</text>
</comment>
<sequence>MKIERKEKKLSAKPLILAAAAALLSFGITWAYYSDIIVLANPFATGHSGAAMVEEFNPDSSFLPGETVIKKVAFQNTGEMDIFLRVEVPPEEAWYAKGESEPLDEPYTTETVIKNWKDGIWPEGGDTVSTADWSQVFTDADGTKYRYYRRILSAGETTEDILDSIKLSTEVSNDRHDIDYSDKIYKLTFNAEAVPVEELNGELSVQSQWNMDVTEGEGGILTWSERIGGNE</sequence>
<reference evidence="1" key="2">
    <citation type="journal article" date="2021" name="PeerJ">
        <title>Extensive microbial diversity within the chicken gut microbiome revealed by metagenomics and culture.</title>
        <authorList>
            <person name="Gilroy R."/>
            <person name="Ravi A."/>
            <person name="Getino M."/>
            <person name="Pursley I."/>
            <person name="Horton D.L."/>
            <person name="Alikhan N.F."/>
            <person name="Baker D."/>
            <person name="Gharbi K."/>
            <person name="Hall N."/>
            <person name="Watson M."/>
            <person name="Adriaenssens E.M."/>
            <person name="Foster-Nyarko E."/>
            <person name="Jarju S."/>
            <person name="Secka A."/>
            <person name="Antonio M."/>
            <person name="Oren A."/>
            <person name="Chaudhuri R.R."/>
            <person name="La Ragione R."/>
            <person name="Hildebrand F."/>
            <person name="Pallen M.J."/>
        </authorList>
    </citation>
    <scope>NUCLEOTIDE SEQUENCE</scope>
    <source>
        <strain evidence="1">CHK123-3438</strain>
    </source>
</reference>
<gene>
    <name evidence="1" type="ORF">IAB60_04975</name>
</gene>
<name>A0A9D1GJS9_9FIRM</name>
<dbReference type="AlphaFoldDB" id="A0A9D1GJS9"/>
<dbReference type="EMBL" id="DVKS01000081">
    <property type="protein sequence ID" value="HIT41449.1"/>
    <property type="molecule type" value="Genomic_DNA"/>
</dbReference>
<dbReference type="InterPro" id="IPR023833">
    <property type="entry name" value="Signal_pept_SipW-depend-type"/>
</dbReference>
<dbReference type="InterPro" id="IPR024008">
    <property type="entry name" value="BsaA"/>
</dbReference>
<organism evidence="1 2">
    <name type="scientific">Candidatus Caccovicinus merdipullorum</name>
    <dbReference type="NCBI Taxonomy" id="2840724"/>
    <lineage>
        <taxon>Bacteria</taxon>
        <taxon>Bacillati</taxon>
        <taxon>Bacillota</taxon>
        <taxon>Clostridia</taxon>
        <taxon>Eubacteriales</taxon>
        <taxon>Candidatus Caccovicinus</taxon>
    </lineage>
</organism>
<proteinExistence type="predicted"/>
<evidence type="ECO:0008006" key="3">
    <source>
        <dbReference type="Google" id="ProtNLM"/>
    </source>
</evidence>
<evidence type="ECO:0000313" key="1">
    <source>
        <dbReference type="EMBL" id="HIT41449.1"/>
    </source>
</evidence>
<evidence type="ECO:0000313" key="2">
    <source>
        <dbReference type="Proteomes" id="UP000886860"/>
    </source>
</evidence>
<dbReference type="NCBIfam" id="TIGR04090">
    <property type="entry name" value="exp_by_SipW_IV"/>
    <property type="match status" value="1"/>
</dbReference>
<reference evidence="1" key="1">
    <citation type="submission" date="2020-10" db="EMBL/GenBank/DDBJ databases">
        <authorList>
            <person name="Gilroy R."/>
        </authorList>
    </citation>
    <scope>NUCLEOTIDE SEQUENCE</scope>
    <source>
        <strain evidence="1">CHK123-3438</strain>
    </source>
</reference>
<accession>A0A9D1GJS9</accession>
<dbReference type="Proteomes" id="UP000886860">
    <property type="component" value="Unassembled WGS sequence"/>
</dbReference>
<dbReference type="NCBIfam" id="TIGR04088">
    <property type="entry name" value="cognate_SipW"/>
    <property type="match status" value="1"/>
</dbReference>
<protein>
    <recommendedName>
        <fullName evidence="3">Camelysin metallo-endopeptidase</fullName>
    </recommendedName>
</protein>